<dbReference type="OrthoDB" id="10487471at2759"/>
<reference evidence="3" key="1">
    <citation type="submission" date="2017-02" db="UniProtKB">
        <authorList>
            <consortium name="WormBaseParasite"/>
        </authorList>
    </citation>
    <scope>IDENTIFICATION</scope>
</reference>
<evidence type="ECO:0000313" key="3">
    <source>
        <dbReference type="WBParaSite" id="ASIM_0001466801-mRNA-1"/>
    </source>
</evidence>
<dbReference type="Proteomes" id="UP000267096">
    <property type="component" value="Unassembled WGS sequence"/>
</dbReference>
<dbReference type="AlphaFoldDB" id="A0A0M3K1C9"/>
<organism evidence="3">
    <name type="scientific">Anisakis simplex</name>
    <name type="common">Herring worm</name>
    <dbReference type="NCBI Taxonomy" id="6269"/>
    <lineage>
        <taxon>Eukaryota</taxon>
        <taxon>Metazoa</taxon>
        <taxon>Ecdysozoa</taxon>
        <taxon>Nematoda</taxon>
        <taxon>Chromadorea</taxon>
        <taxon>Rhabditida</taxon>
        <taxon>Spirurina</taxon>
        <taxon>Ascaridomorpha</taxon>
        <taxon>Ascaridoidea</taxon>
        <taxon>Anisakidae</taxon>
        <taxon>Anisakis</taxon>
        <taxon>Anisakis simplex complex</taxon>
    </lineage>
</organism>
<name>A0A0M3K1C9_ANISI</name>
<evidence type="ECO:0000313" key="2">
    <source>
        <dbReference type="Proteomes" id="UP000267096"/>
    </source>
</evidence>
<sequence length="386" mass="44080">MSDVNDSEIKRALRSVYDNINVGWLNKRFRQSVLSQIQITADFPVSILNYDLKPFVPKALREKHSLQIEKPFGLQSIDSLKYFQNAAPHQFQRHLRAALSKEQQEKRTLYIIRAGADEILLKLHKPDPAGLRLVCGTLFKRISCARGWLENLPTIDDIYRVVVDLDVDELLDMGENLSVQRPIVIKNTFKNGNVGALRSDFVINTLKQLNVSHNNPTDIQSMNIRWVVPMEIVAINTAVDTICSQMRTAVEVAQLNDRIEFFIAYHANDLLGMRIEKGKYLDEQKIGKMLYEVIAVNEWKSKIPSLSVIISRINAIPTHTLAKLCIGSFVFSQFTFVSCSKQYRVINSNSFHAFLSNDITFIALFRTKCAHCKEHKKGDSEESPRK</sequence>
<keyword evidence="2" id="KW-1185">Reference proteome</keyword>
<dbReference type="WBParaSite" id="ASIM_0001466801-mRNA-1">
    <property type="protein sequence ID" value="ASIM_0001466801-mRNA-1"/>
    <property type="gene ID" value="ASIM_0001466801"/>
</dbReference>
<dbReference type="EMBL" id="UYRR01031607">
    <property type="protein sequence ID" value="VDK51377.1"/>
    <property type="molecule type" value="Genomic_DNA"/>
</dbReference>
<reference evidence="1 2" key="2">
    <citation type="submission" date="2018-11" db="EMBL/GenBank/DDBJ databases">
        <authorList>
            <consortium name="Pathogen Informatics"/>
        </authorList>
    </citation>
    <scope>NUCLEOTIDE SEQUENCE [LARGE SCALE GENOMIC DNA]</scope>
</reference>
<evidence type="ECO:0000313" key="1">
    <source>
        <dbReference type="EMBL" id="VDK51377.1"/>
    </source>
</evidence>
<gene>
    <name evidence="1" type="ORF">ASIM_LOCUS14078</name>
</gene>
<accession>A0A0M3K1C9</accession>
<protein>
    <submittedName>
        <fullName evidence="3">Vacuolar protein sorting-associated protein 33A</fullName>
    </submittedName>
</protein>
<proteinExistence type="predicted"/>